<reference evidence="2 3" key="1">
    <citation type="journal article" date="2019" name="Int. J. Syst. Evol. Microbiol.">
        <title>The Global Catalogue of Microorganisms (GCM) 10K type strain sequencing project: providing services to taxonomists for standard genome sequencing and annotation.</title>
        <authorList>
            <consortium name="The Broad Institute Genomics Platform"/>
            <consortium name="The Broad Institute Genome Sequencing Center for Infectious Disease"/>
            <person name="Wu L."/>
            <person name="Ma J."/>
        </authorList>
    </citation>
    <scope>NUCLEOTIDE SEQUENCE [LARGE SCALE GENOMIC DNA]</scope>
    <source>
        <strain evidence="2 3">XZYJT29</strain>
    </source>
</reference>
<dbReference type="Pfam" id="PF19091">
    <property type="entry name" value="DUF5779"/>
    <property type="match status" value="1"/>
</dbReference>
<dbReference type="GeneID" id="78819608"/>
<organism evidence="2 3">
    <name type="scientific">Halosimplex aquaticum</name>
    <dbReference type="NCBI Taxonomy" id="3026162"/>
    <lineage>
        <taxon>Archaea</taxon>
        <taxon>Methanobacteriati</taxon>
        <taxon>Methanobacteriota</taxon>
        <taxon>Stenosarchaea group</taxon>
        <taxon>Halobacteria</taxon>
        <taxon>Halobacteriales</taxon>
        <taxon>Haloarculaceae</taxon>
        <taxon>Halosimplex</taxon>
    </lineage>
</organism>
<dbReference type="Proteomes" id="UP001596432">
    <property type="component" value="Unassembled WGS sequence"/>
</dbReference>
<dbReference type="AlphaFoldDB" id="A0ABD5Y0E0"/>
<feature type="compositionally biased region" description="Acidic residues" evidence="1">
    <location>
        <begin position="1"/>
        <end position="24"/>
    </location>
</feature>
<comment type="caution">
    <text evidence="2">The sequence shown here is derived from an EMBL/GenBank/DDBJ whole genome shotgun (WGS) entry which is preliminary data.</text>
</comment>
<name>A0ABD5Y0E0_9EURY</name>
<evidence type="ECO:0000313" key="2">
    <source>
        <dbReference type="EMBL" id="MFC7139354.1"/>
    </source>
</evidence>
<sequence>MSEIDLDLQTVEEELTEEEDGDDDSGGRVVLGVLDGSTPEEEWLAAIEDGQTLVLSVEGDVNELASGFARDVRDADGELMHFRGFLVVTPPGVSIDTSRLD</sequence>
<keyword evidence="3" id="KW-1185">Reference proteome</keyword>
<accession>A0ABD5Y0E0</accession>
<evidence type="ECO:0000256" key="1">
    <source>
        <dbReference type="SAM" id="MobiDB-lite"/>
    </source>
</evidence>
<evidence type="ECO:0000313" key="3">
    <source>
        <dbReference type="Proteomes" id="UP001596432"/>
    </source>
</evidence>
<gene>
    <name evidence="2" type="ORF">ACFQMA_05815</name>
</gene>
<dbReference type="RefSeq" id="WP_274324947.1">
    <property type="nucleotide sequence ID" value="NZ_CP118158.1"/>
</dbReference>
<proteinExistence type="predicted"/>
<protein>
    <submittedName>
        <fullName evidence="2">DUF5779 family protein</fullName>
    </submittedName>
</protein>
<dbReference type="EMBL" id="JBHTAS010000001">
    <property type="protein sequence ID" value="MFC7139354.1"/>
    <property type="molecule type" value="Genomic_DNA"/>
</dbReference>
<dbReference type="InterPro" id="IPR043931">
    <property type="entry name" value="DUF5779"/>
</dbReference>
<feature type="region of interest" description="Disordered" evidence="1">
    <location>
        <begin position="1"/>
        <end position="28"/>
    </location>
</feature>